<dbReference type="AlphaFoldDB" id="A0A540WT54"/>
<reference evidence="1 2" key="1">
    <citation type="submission" date="2019-06" db="EMBL/GenBank/DDBJ databases">
        <authorList>
            <person name="Livingstone P."/>
            <person name="Whitworth D."/>
        </authorList>
    </citation>
    <scope>NUCLEOTIDE SEQUENCE [LARGE SCALE GENOMIC DNA]</scope>
    <source>
        <strain evidence="1 2">AM401</strain>
    </source>
</reference>
<dbReference type="Proteomes" id="UP000315369">
    <property type="component" value="Unassembled WGS sequence"/>
</dbReference>
<proteinExistence type="predicted"/>
<comment type="caution">
    <text evidence="1">The sequence shown here is derived from an EMBL/GenBank/DDBJ whole genome shotgun (WGS) entry which is preliminary data.</text>
</comment>
<gene>
    <name evidence="1" type="ORF">FJV41_30480</name>
</gene>
<evidence type="ECO:0000313" key="2">
    <source>
        <dbReference type="Proteomes" id="UP000315369"/>
    </source>
</evidence>
<dbReference type="OrthoDB" id="5383123at2"/>
<dbReference type="EMBL" id="VIFM01000151">
    <property type="protein sequence ID" value="TQF12183.1"/>
    <property type="molecule type" value="Genomic_DNA"/>
</dbReference>
<accession>A0A540WT54</accession>
<sequence>MGRIVTFVLGIGVLAAAAWYVLNRPARTDPEAAAARKLENVHKAADRIETDLNKNADAIFDKVE</sequence>
<keyword evidence="2" id="KW-1185">Reference proteome</keyword>
<name>A0A540WT54_9BACT</name>
<organism evidence="1 2">
    <name type="scientific">Myxococcus llanfairpwllgwyngyllgogerychwyrndrobwllllantysiliogogogochensis</name>
    <dbReference type="NCBI Taxonomy" id="2590453"/>
    <lineage>
        <taxon>Bacteria</taxon>
        <taxon>Pseudomonadati</taxon>
        <taxon>Myxococcota</taxon>
        <taxon>Myxococcia</taxon>
        <taxon>Myxococcales</taxon>
        <taxon>Cystobacterineae</taxon>
        <taxon>Myxococcaceae</taxon>
        <taxon>Myxococcus</taxon>
    </lineage>
</organism>
<dbReference type="RefSeq" id="WP_141646097.1">
    <property type="nucleotide sequence ID" value="NZ_VIFM01000151.1"/>
</dbReference>
<evidence type="ECO:0000313" key="1">
    <source>
        <dbReference type="EMBL" id="TQF12183.1"/>
    </source>
</evidence>
<protein>
    <submittedName>
        <fullName evidence="1">Uncharacterized protein</fullName>
    </submittedName>
</protein>